<dbReference type="EC" id="3.5.1.3" evidence="3"/>
<dbReference type="PROSITE" id="PS50263">
    <property type="entry name" value="CN_HYDROLASE"/>
    <property type="match status" value="1"/>
</dbReference>
<accession>A0A2S8AB24</accession>
<comment type="similarity">
    <text evidence="1">Belongs to the carbon-nitrogen hydrolase superfamily. NIT1/NIT2 family.</text>
</comment>
<feature type="domain" description="CN hydrolase" evidence="6">
    <location>
        <begin position="7"/>
        <end position="242"/>
    </location>
</feature>
<proteinExistence type="inferred from homology"/>
<dbReference type="SUPFAM" id="SSF56317">
    <property type="entry name" value="Carbon-nitrogen hydrolase"/>
    <property type="match status" value="1"/>
</dbReference>
<dbReference type="InterPro" id="IPR003010">
    <property type="entry name" value="C-N_Hydrolase"/>
</dbReference>
<keyword evidence="2" id="KW-0378">Hydrolase</keyword>
<evidence type="ECO:0000256" key="5">
    <source>
        <dbReference type="ARBA" id="ARBA00072139"/>
    </source>
</evidence>
<dbReference type="Proteomes" id="UP000238042">
    <property type="component" value="Unassembled WGS sequence"/>
</dbReference>
<protein>
    <recommendedName>
        <fullName evidence="5">Omega-amidase YafV</fullName>
        <ecNumber evidence="3">3.5.1.3</ecNumber>
    </recommendedName>
</protein>
<evidence type="ECO:0000313" key="7">
    <source>
        <dbReference type="EMBL" id="PQL91789.1"/>
    </source>
</evidence>
<comment type="catalytic activity">
    <reaction evidence="4">
        <text>a monoamide of a dicarboxylate + H2O = a dicarboxylate + NH4(+)</text>
        <dbReference type="Rhea" id="RHEA:11716"/>
        <dbReference type="ChEBI" id="CHEBI:15377"/>
        <dbReference type="ChEBI" id="CHEBI:28938"/>
        <dbReference type="ChEBI" id="CHEBI:28965"/>
        <dbReference type="ChEBI" id="CHEBI:77450"/>
        <dbReference type="EC" id="3.5.1.3"/>
    </reaction>
</comment>
<gene>
    <name evidence="7" type="ORF">C4S77_08290</name>
</gene>
<dbReference type="PANTHER" id="PTHR47799">
    <property type="entry name" value="OMEGA-AMIDASE YAFV"/>
    <property type="match status" value="1"/>
</dbReference>
<dbReference type="RefSeq" id="WP_105247145.1">
    <property type="nucleotide sequence ID" value="NZ_PSZM01000040.1"/>
</dbReference>
<dbReference type="Pfam" id="PF00795">
    <property type="entry name" value="CN_hydrolase"/>
    <property type="match status" value="1"/>
</dbReference>
<evidence type="ECO:0000256" key="2">
    <source>
        <dbReference type="ARBA" id="ARBA00022801"/>
    </source>
</evidence>
<dbReference type="OrthoDB" id="9811121at2"/>
<evidence type="ECO:0000256" key="4">
    <source>
        <dbReference type="ARBA" id="ARBA00052904"/>
    </source>
</evidence>
<name>A0A2S8AB24_9FLAO</name>
<dbReference type="InterPro" id="IPR036526">
    <property type="entry name" value="C-N_Hydrolase_sf"/>
</dbReference>
<keyword evidence="8" id="KW-1185">Reference proteome</keyword>
<dbReference type="EMBL" id="PSZM01000040">
    <property type="protein sequence ID" value="PQL91789.1"/>
    <property type="molecule type" value="Genomic_DNA"/>
</dbReference>
<dbReference type="GO" id="GO:0050152">
    <property type="term" value="F:omega-amidase activity"/>
    <property type="evidence" value="ECO:0007669"/>
    <property type="project" value="UniProtKB-EC"/>
</dbReference>
<dbReference type="Gene3D" id="3.60.110.10">
    <property type="entry name" value="Carbon-nitrogen hydrolase"/>
    <property type="match status" value="1"/>
</dbReference>
<dbReference type="GO" id="GO:0106008">
    <property type="term" value="F:2-oxoglutaramate amidase activity"/>
    <property type="evidence" value="ECO:0007669"/>
    <property type="project" value="TreeGrafter"/>
</dbReference>
<organism evidence="7 8">
    <name type="scientific">Apibacter adventoris</name>
    <dbReference type="NCBI Taxonomy" id="1679466"/>
    <lineage>
        <taxon>Bacteria</taxon>
        <taxon>Pseudomonadati</taxon>
        <taxon>Bacteroidota</taxon>
        <taxon>Flavobacteriia</taxon>
        <taxon>Flavobacteriales</taxon>
        <taxon>Weeksellaceae</taxon>
        <taxon>Apibacter</taxon>
    </lineage>
</organism>
<dbReference type="InterPro" id="IPR052737">
    <property type="entry name" value="Omega-amidase_YafV"/>
</dbReference>
<sequence length="259" mass="30583">MQLHENLIIQYVEFNPKWENIDNNLQYLTSILQGNKAIDLIIFPEMFNSGFSMNTTKIAETMEGTTINWMKKLSLEKNSGICGSLAINENNKYYNRFIFINQGKIIAQYDKHHLFNYSGESMVYTPGNEKVIFEYKGWKICPMICFDLRFPVWNRNMEDYDLMINVASWPDTRLDAWKSLLKARAIENISYVCGINRIGIDGNHLYYSGHSTILSPLGKKVKTKKIHKSLYQCTLFKTEIHKWRKKYKFLEQRDPFQWI</sequence>
<evidence type="ECO:0000259" key="6">
    <source>
        <dbReference type="PROSITE" id="PS50263"/>
    </source>
</evidence>
<reference evidence="7 8" key="1">
    <citation type="submission" date="2018-02" db="EMBL/GenBank/DDBJ databases">
        <title>Genome sequences of Apibacter spp., gut symbionts of Asian honey bees.</title>
        <authorList>
            <person name="Kwong W.K."/>
            <person name="Steele M.I."/>
            <person name="Moran N.A."/>
        </authorList>
    </citation>
    <scope>NUCLEOTIDE SEQUENCE [LARGE SCALE GENOMIC DNA]</scope>
    <source>
        <strain evidence="8">wkB301</strain>
    </source>
</reference>
<evidence type="ECO:0000313" key="8">
    <source>
        <dbReference type="Proteomes" id="UP000238042"/>
    </source>
</evidence>
<dbReference type="AlphaFoldDB" id="A0A2S8AB24"/>
<evidence type="ECO:0000256" key="1">
    <source>
        <dbReference type="ARBA" id="ARBA00010613"/>
    </source>
</evidence>
<dbReference type="PANTHER" id="PTHR47799:SF1">
    <property type="entry name" value="OMEGA-AMIDASE YAFV"/>
    <property type="match status" value="1"/>
</dbReference>
<comment type="caution">
    <text evidence="7">The sequence shown here is derived from an EMBL/GenBank/DDBJ whole genome shotgun (WGS) entry which is preliminary data.</text>
</comment>
<dbReference type="FunFam" id="3.60.110.10:FF:000004">
    <property type="entry name" value="Carbon-nitrogen hydrolase"/>
    <property type="match status" value="1"/>
</dbReference>
<evidence type="ECO:0000256" key="3">
    <source>
        <dbReference type="ARBA" id="ARBA00039118"/>
    </source>
</evidence>